<proteinExistence type="predicted"/>
<gene>
    <name evidence="2" type="ORF">CYFUS_000595</name>
</gene>
<dbReference type="InterPro" id="IPR028969">
    <property type="entry name" value="Imm52"/>
</dbReference>
<protein>
    <recommendedName>
        <fullName evidence="1">Immunity protein 52 domain-containing protein</fullName>
    </recommendedName>
</protein>
<feature type="domain" description="Immunity protein 52" evidence="1">
    <location>
        <begin position="4"/>
        <end position="233"/>
    </location>
</feature>
<sequence>MSERYGIKAYWGHRPEPADECARRAETFFRLLGECHSDFTQWYEKGNSAREALQLGFEPTRETFQRFFGREKYQILDDGFAFGAWTGHVEQGKGGGVTLSCGSAAEFAPNYLWLSLPKEALGQERVVTGPVVSGAMRAIAVAWEPEWAVATADGLWDELSGGSRLGCFVGWMTYFSRERGEVPALPAPVHVEPVGDKGTLVTLTSERLTPSNPEHVALAWRIQKLLEERGLFRLMVHPSARPKV</sequence>
<dbReference type="EMBL" id="CP022098">
    <property type="protein sequence ID" value="ATB35183.1"/>
    <property type="molecule type" value="Genomic_DNA"/>
</dbReference>
<dbReference type="AlphaFoldDB" id="A0A250IVA9"/>
<dbReference type="Proteomes" id="UP000217257">
    <property type="component" value="Chromosome"/>
</dbReference>
<dbReference type="KEGG" id="cfus:CYFUS_000595"/>
<evidence type="ECO:0000259" key="1">
    <source>
        <dbReference type="Pfam" id="PF15579"/>
    </source>
</evidence>
<evidence type="ECO:0000313" key="2">
    <source>
        <dbReference type="EMBL" id="ATB35183.1"/>
    </source>
</evidence>
<dbReference type="Pfam" id="PF15579">
    <property type="entry name" value="Imm52"/>
    <property type="match status" value="1"/>
</dbReference>
<evidence type="ECO:0000313" key="3">
    <source>
        <dbReference type="Proteomes" id="UP000217257"/>
    </source>
</evidence>
<dbReference type="RefSeq" id="WP_095983844.1">
    <property type="nucleotide sequence ID" value="NZ_CP022098.1"/>
</dbReference>
<accession>A0A250IVA9</accession>
<name>A0A250IVA9_9BACT</name>
<reference evidence="2 3" key="1">
    <citation type="submission" date="2017-06" db="EMBL/GenBank/DDBJ databases">
        <title>Sequencing and comparative analysis of myxobacterial genomes.</title>
        <authorList>
            <person name="Rupp O."/>
            <person name="Goesmann A."/>
            <person name="Sogaard-Andersen L."/>
        </authorList>
    </citation>
    <scope>NUCLEOTIDE SEQUENCE [LARGE SCALE GENOMIC DNA]</scope>
    <source>
        <strain evidence="2 3">DSM 52655</strain>
    </source>
</reference>
<organism evidence="2 3">
    <name type="scientific">Cystobacter fuscus</name>
    <dbReference type="NCBI Taxonomy" id="43"/>
    <lineage>
        <taxon>Bacteria</taxon>
        <taxon>Pseudomonadati</taxon>
        <taxon>Myxococcota</taxon>
        <taxon>Myxococcia</taxon>
        <taxon>Myxococcales</taxon>
        <taxon>Cystobacterineae</taxon>
        <taxon>Archangiaceae</taxon>
        <taxon>Cystobacter</taxon>
    </lineage>
</organism>